<dbReference type="AlphaFoldDB" id="A0A2M7B7V7"/>
<dbReference type="GO" id="GO:0002949">
    <property type="term" value="P:tRNA threonylcarbamoyladenosine modification"/>
    <property type="evidence" value="ECO:0007669"/>
    <property type="project" value="InterPro"/>
</dbReference>
<evidence type="ECO:0000256" key="6">
    <source>
        <dbReference type="ARBA" id="ARBA00022723"/>
    </source>
</evidence>
<dbReference type="GO" id="GO:0046872">
    <property type="term" value="F:metal ion binding"/>
    <property type="evidence" value="ECO:0007669"/>
    <property type="project" value="UniProtKB-KW"/>
</dbReference>
<dbReference type="Proteomes" id="UP000230131">
    <property type="component" value="Unassembled WGS sequence"/>
</dbReference>
<gene>
    <name evidence="11" type="ORF">COS59_01110</name>
</gene>
<dbReference type="Pfam" id="PF02367">
    <property type="entry name" value="TsaE"/>
    <property type="match status" value="1"/>
</dbReference>
<proteinExistence type="inferred from homology"/>
<dbReference type="EMBL" id="PEVH01000034">
    <property type="protein sequence ID" value="PIU99183.1"/>
    <property type="molecule type" value="Genomic_DNA"/>
</dbReference>
<dbReference type="InterPro" id="IPR003442">
    <property type="entry name" value="T6A_TsaE"/>
</dbReference>
<dbReference type="PANTHER" id="PTHR33540:SF2">
    <property type="entry name" value="TRNA THREONYLCARBAMOYLADENOSINE BIOSYNTHESIS PROTEIN TSAE"/>
    <property type="match status" value="1"/>
</dbReference>
<dbReference type="NCBIfam" id="TIGR00150">
    <property type="entry name" value="T6A_YjeE"/>
    <property type="match status" value="1"/>
</dbReference>
<evidence type="ECO:0000256" key="3">
    <source>
        <dbReference type="ARBA" id="ARBA00019010"/>
    </source>
</evidence>
<evidence type="ECO:0000256" key="9">
    <source>
        <dbReference type="ARBA" id="ARBA00022842"/>
    </source>
</evidence>
<keyword evidence="7" id="KW-0547">Nucleotide-binding</keyword>
<evidence type="ECO:0000256" key="4">
    <source>
        <dbReference type="ARBA" id="ARBA00022490"/>
    </source>
</evidence>
<dbReference type="GO" id="GO:0005524">
    <property type="term" value="F:ATP binding"/>
    <property type="evidence" value="ECO:0007669"/>
    <property type="project" value="UniProtKB-KW"/>
</dbReference>
<comment type="similarity">
    <text evidence="2">Belongs to the TsaE family.</text>
</comment>
<keyword evidence="4" id="KW-0963">Cytoplasm</keyword>
<comment type="caution">
    <text evidence="11">The sequence shown here is derived from an EMBL/GenBank/DDBJ whole genome shotgun (WGS) entry which is preliminary data.</text>
</comment>
<organism evidence="11 12">
    <name type="scientific">Candidatus Wolfebacteria bacterium CG03_land_8_20_14_0_80_36_15</name>
    <dbReference type="NCBI Taxonomy" id="1975067"/>
    <lineage>
        <taxon>Bacteria</taxon>
        <taxon>Candidatus Wolfeibacteriota</taxon>
    </lineage>
</organism>
<evidence type="ECO:0000256" key="10">
    <source>
        <dbReference type="ARBA" id="ARBA00032441"/>
    </source>
</evidence>
<feature type="non-terminal residue" evidence="11">
    <location>
        <position position="105"/>
    </location>
</feature>
<accession>A0A2M7B7V7</accession>
<keyword evidence="6" id="KW-0479">Metal-binding</keyword>
<dbReference type="PANTHER" id="PTHR33540">
    <property type="entry name" value="TRNA THREONYLCARBAMOYLADENOSINE BIOSYNTHESIS PROTEIN TSAE"/>
    <property type="match status" value="1"/>
</dbReference>
<evidence type="ECO:0000313" key="11">
    <source>
        <dbReference type="EMBL" id="PIU99183.1"/>
    </source>
</evidence>
<dbReference type="InterPro" id="IPR027417">
    <property type="entry name" value="P-loop_NTPase"/>
</dbReference>
<name>A0A2M7B7V7_9BACT</name>
<evidence type="ECO:0000256" key="2">
    <source>
        <dbReference type="ARBA" id="ARBA00007599"/>
    </source>
</evidence>
<keyword evidence="11" id="KW-0808">Transferase</keyword>
<reference evidence="12" key="1">
    <citation type="submission" date="2017-09" db="EMBL/GenBank/DDBJ databases">
        <title>Depth-based differentiation of microbial function through sediment-hosted aquifers and enrichment of novel symbionts in the deep terrestrial subsurface.</title>
        <authorList>
            <person name="Probst A.J."/>
            <person name="Ladd B."/>
            <person name="Jarett J.K."/>
            <person name="Geller-Mcgrath D.E."/>
            <person name="Sieber C.M.K."/>
            <person name="Emerson J.B."/>
            <person name="Anantharaman K."/>
            <person name="Thomas B.C."/>
            <person name="Malmstrom R."/>
            <person name="Stieglmeier M."/>
            <person name="Klingl A."/>
            <person name="Woyke T."/>
            <person name="Ryan C.M."/>
            <person name="Banfield J.F."/>
        </authorList>
    </citation>
    <scope>NUCLEOTIDE SEQUENCE [LARGE SCALE GENOMIC DNA]</scope>
</reference>
<keyword evidence="8" id="KW-0067">ATP-binding</keyword>
<protein>
    <recommendedName>
        <fullName evidence="3">tRNA threonylcarbamoyladenosine biosynthesis protein TsaE</fullName>
    </recommendedName>
    <alternativeName>
        <fullName evidence="10">t(6)A37 threonylcarbamoyladenosine biosynthesis protein TsaE</fullName>
    </alternativeName>
</protein>
<evidence type="ECO:0000313" key="12">
    <source>
        <dbReference type="Proteomes" id="UP000230131"/>
    </source>
</evidence>
<comment type="subcellular location">
    <subcellularLocation>
        <location evidence="1">Cytoplasm</location>
    </subcellularLocation>
</comment>
<dbReference type="Gene3D" id="3.40.50.300">
    <property type="entry name" value="P-loop containing nucleotide triphosphate hydrolases"/>
    <property type="match status" value="1"/>
</dbReference>
<keyword evidence="9" id="KW-0460">Magnesium</keyword>
<dbReference type="GO" id="GO:0005737">
    <property type="term" value="C:cytoplasm"/>
    <property type="evidence" value="ECO:0007669"/>
    <property type="project" value="UniProtKB-SubCell"/>
</dbReference>
<dbReference type="SUPFAM" id="SSF52540">
    <property type="entry name" value="P-loop containing nucleoside triphosphate hydrolases"/>
    <property type="match status" value="1"/>
</dbReference>
<dbReference type="GO" id="GO:0016740">
    <property type="term" value="F:transferase activity"/>
    <property type="evidence" value="ECO:0007669"/>
    <property type="project" value="UniProtKB-KW"/>
</dbReference>
<evidence type="ECO:0000256" key="1">
    <source>
        <dbReference type="ARBA" id="ARBA00004496"/>
    </source>
</evidence>
<evidence type="ECO:0000256" key="7">
    <source>
        <dbReference type="ARBA" id="ARBA00022741"/>
    </source>
</evidence>
<evidence type="ECO:0000256" key="5">
    <source>
        <dbReference type="ARBA" id="ARBA00022694"/>
    </source>
</evidence>
<keyword evidence="5" id="KW-0819">tRNA processing</keyword>
<evidence type="ECO:0000256" key="8">
    <source>
        <dbReference type="ARBA" id="ARBA00022840"/>
    </source>
</evidence>
<sequence length="105" mass="11823">MKIDFETKSAQETKKIAKLLAQEISRAKLKTKRAVVLALTGDLGSGKTTFIQGFLRGLGIKKKITSPTFVIMKKFHAPCSMFHDVYHIDCYRLRKPAELIDLGLK</sequence>